<feature type="region of interest" description="Disordered" evidence="7">
    <location>
        <begin position="58"/>
        <end position="78"/>
    </location>
</feature>
<keyword evidence="1" id="KW-0479">Metal-binding</keyword>
<dbReference type="OrthoDB" id="3145928at2759"/>
<feature type="compositionally biased region" description="Polar residues" evidence="7">
    <location>
        <begin position="60"/>
        <end position="75"/>
    </location>
</feature>
<feature type="compositionally biased region" description="Low complexity" evidence="7">
    <location>
        <begin position="316"/>
        <end position="356"/>
    </location>
</feature>
<keyword evidence="4" id="KW-0238">DNA-binding</keyword>
<name>A0A136IRC6_9PEZI</name>
<dbReference type="PROSITE" id="PS50048">
    <property type="entry name" value="ZN2_CY6_FUNGAL_2"/>
    <property type="match status" value="1"/>
</dbReference>
<dbReference type="PANTHER" id="PTHR36206:SF12">
    <property type="entry name" value="ASPERCRYPTIN BIOSYNTHESIS CLUSTER-SPECIFIC TRANSCRIPTION REGULATOR ATNN-RELATED"/>
    <property type="match status" value="1"/>
</dbReference>
<reference evidence="10" key="1">
    <citation type="submission" date="2016-02" db="EMBL/GenBank/DDBJ databases">
        <title>Draft genome sequence of Microdochium bolleyi, a fungal endophyte of beachgrass.</title>
        <authorList>
            <consortium name="DOE Joint Genome Institute"/>
            <person name="David A.S."/>
            <person name="May G."/>
            <person name="Haridas S."/>
            <person name="Lim J."/>
            <person name="Wang M."/>
            <person name="Labutti K."/>
            <person name="Lipzen A."/>
            <person name="Barry K."/>
            <person name="Grigoriev I.V."/>
        </authorList>
    </citation>
    <scope>NUCLEOTIDE SEQUENCE [LARGE SCALE GENOMIC DNA]</scope>
    <source>
        <strain evidence="10">J235TASD1</strain>
    </source>
</reference>
<evidence type="ECO:0000256" key="3">
    <source>
        <dbReference type="ARBA" id="ARBA00023015"/>
    </source>
</evidence>
<dbReference type="InterPro" id="IPR021858">
    <property type="entry name" value="Fun_TF"/>
</dbReference>
<protein>
    <recommendedName>
        <fullName evidence="8">Zn(2)-C6 fungal-type domain-containing protein</fullName>
    </recommendedName>
</protein>
<dbReference type="SMART" id="SM00066">
    <property type="entry name" value="GAL4"/>
    <property type="match status" value="1"/>
</dbReference>
<dbReference type="InterPro" id="IPR036864">
    <property type="entry name" value="Zn2-C6_fun-type_DNA-bd_sf"/>
</dbReference>
<dbReference type="SUPFAM" id="SSF57701">
    <property type="entry name" value="Zn2/Cys6 DNA-binding domain"/>
    <property type="match status" value="1"/>
</dbReference>
<dbReference type="GO" id="GO:0003677">
    <property type="term" value="F:DNA binding"/>
    <property type="evidence" value="ECO:0007669"/>
    <property type="project" value="UniProtKB-KW"/>
</dbReference>
<dbReference type="GO" id="GO:0008270">
    <property type="term" value="F:zinc ion binding"/>
    <property type="evidence" value="ECO:0007669"/>
    <property type="project" value="InterPro"/>
</dbReference>
<dbReference type="Pfam" id="PF11951">
    <property type="entry name" value="Fungal_trans_2"/>
    <property type="match status" value="1"/>
</dbReference>
<gene>
    <name evidence="9" type="ORF">Micbo1qcDRAFT_167614</name>
</gene>
<dbReference type="PANTHER" id="PTHR36206">
    <property type="entry name" value="ASPERCRYPTIN BIOSYNTHESIS CLUSTER-SPECIFIC TRANSCRIPTION REGULATOR ATNN-RELATED"/>
    <property type="match status" value="1"/>
</dbReference>
<dbReference type="STRING" id="196109.A0A136IRC6"/>
<evidence type="ECO:0000256" key="2">
    <source>
        <dbReference type="ARBA" id="ARBA00022833"/>
    </source>
</evidence>
<feature type="compositionally biased region" description="Gly residues" evidence="7">
    <location>
        <begin position="504"/>
        <end position="527"/>
    </location>
</feature>
<dbReference type="Gene3D" id="4.10.240.10">
    <property type="entry name" value="Zn(2)-C6 fungal-type DNA-binding domain"/>
    <property type="match status" value="1"/>
</dbReference>
<feature type="region of interest" description="Disordered" evidence="7">
    <location>
        <begin position="301"/>
        <end position="356"/>
    </location>
</feature>
<evidence type="ECO:0000256" key="5">
    <source>
        <dbReference type="ARBA" id="ARBA00023163"/>
    </source>
</evidence>
<evidence type="ECO:0000256" key="4">
    <source>
        <dbReference type="ARBA" id="ARBA00023125"/>
    </source>
</evidence>
<evidence type="ECO:0000256" key="6">
    <source>
        <dbReference type="ARBA" id="ARBA00023242"/>
    </source>
</evidence>
<dbReference type="InterPro" id="IPR001138">
    <property type="entry name" value="Zn2Cys6_DnaBD"/>
</dbReference>
<keyword evidence="3" id="KW-0805">Transcription regulation</keyword>
<keyword evidence="5" id="KW-0804">Transcription</keyword>
<dbReference type="AlphaFoldDB" id="A0A136IRC6"/>
<dbReference type="CDD" id="cd00067">
    <property type="entry name" value="GAL4"/>
    <property type="match status" value="1"/>
</dbReference>
<dbReference type="InParanoid" id="A0A136IRC6"/>
<evidence type="ECO:0000313" key="9">
    <source>
        <dbReference type="EMBL" id="KXJ87259.1"/>
    </source>
</evidence>
<sequence>MPQAQQPRVRAFARRTRAGCVTCKIRRKKCDEARPICNRCRAGGFVCDGYEADGALAPSARSTTPSSDGRASVTPSPRALHPGNMLEAQYYTWFFTDTVAHLELSDAFGPAFWHRLLRPASQQNPFVWHAIVALGATHWQFSRHDPLLLPAGDSKMMATTASSSSFALQHYNDAIAGLLRAQNSVSAVTPAPTSIDMDQVLICCFLFVLLESLRGNYSEALRHLEAGVCIIVDSKEAPQIECPNDGSARKTPFLPNREGHSHDLTALFHAVSCDVGGLADRRPFPSLAHLQMPYWAARRRQQRQQAQVHEITTDAGGAASRSRCSSSNGSPSSNHSPGSDGNSSNGSPNTTTTATTITTTYRFRDLAEAAQVMHEFDCALDDLAEDPHQDWDDPSSLCNLRWDVLQQEVLEWREQFAELMNRLGYDSDLDPSIPQYQVDAATEDKIINLRIQDKMWDLVFDRGDASRPTGVVTECPFDNWPAPRDLTPPECAEMLARVERLWRGRGGGNSNTRGSGSGSSTPGGGGSKRSPFGLSMDNLIGTYCLYVHCGDDAVRARVISMLRAQRRRELIWDSAAMADFLERDLKKRLAGQQEARWPELGPSANEDALVVFRPRRRMGSGFTPWL</sequence>
<evidence type="ECO:0000256" key="1">
    <source>
        <dbReference type="ARBA" id="ARBA00022723"/>
    </source>
</evidence>
<dbReference type="PROSITE" id="PS00463">
    <property type="entry name" value="ZN2_CY6_FUNGAL_1"/>
    <property type="match status" value="1"/>
</dbReference>
<feature type="region of interest" description="Disordered" evidence="7">
    <location>
        <begin position="503"/>
        <end position="530"/>
    </location>
</feature>
<keyword evidence="6" id="KW-0539">Nucleus</keyword>
<dbReference type="Proteomes" id="UP000070501">
    <property type="component" value="Unassembled WGS sequence"/>
</dbReference>
<feature type="domain" description="Zn(2)-C6 fungal-type" evidence="8">
    <location>
        <begin position="19"/>
        <end position="47"/>
    </location>
</feature>
<dbReference type="Pfam" id="PF00172">
    <property type="entry name" value="Zn_clus"/>
    <property type="match status" value="1"/>
</dbReference>
<dbReference type="EMBL" id="KQ964263">
    <property type="protein sequence ID" value="KXJ87259.1"/>
    <property type="molecule type" value="Genomic_DNA"/>
</dbReference>
<organism evidence="9 10">
    <name type="scientific">Microdochium bolleyi</name>
    <dbReference type="NCBI Taxonomy" id="196109"/>
    <lineage>
        <taxon>Eukaryota</taxon>
        <taxon>Fungi</taxon>
        <taxon>Dikarya</taxon>
        <taxon>Ascomycota</taxon>
        <taxon>Pezizomycotina</taxon>
        <taxon>Sordariomycetes</taxon>
        <taxon>Xylariomycetidae</taxon>
        <taxon>Xylariales</taxon>
        <taxon>Microdochiaceae</taxon>
        <taxon>Microdochium</taxon>
    </lineage>
</organism>
<evidence type="ECO:0000259" key="8">
    <source>
        <dbReference type="PROSITE" id="PS50048"/>
    </source>
</evidence>
<evidence type="ECO:0000313" key="10">
    <source>
        <dbReference type="Proteomes" id="UP000070501"/>
    </source>
</evidence>
<accession>A0A136IRC6</accession>
<evidence type="ECO:0000256" key="7">
    <source>
        <dbReference type="SAM" id="MobiDB-lite"/>
    </source>
</evidence>
<keyword evidence="2" id="KW-0862">Zinc</keyword>
<dbReference type="GO" id="GO:0000981">
    <property type="term" value="F:DNA-binding transcription factor activity, RNA polymerase II-specific"/>
    <property type="evidence" value="ECO:0007669"/>
    <property type="project" value="InterPro"/>
</dbReference>
<keyword evidence="10" id="KW-1185">Reference proteome</keyword>
<proteinExistence type="predicted"/>
<dbReference type="InterPro" id="IPR052360">
    <property type="entry name" value="Transcr_Regulatory_Proteins"/>
</dbReference>